<comment type="caution">
    <text evidence="5">The sequence shown here is derived from an EMBL/GenBank/DDBJ whole genome shotgun (WGS) entry which is preliminary data.</text>
</comment>
<keyword evidence="2" id="KW-0963">Cytoplasm</keyword>
<gene>
    <name evidence="5" type="primary">ptsH_20</name>
    <name evidence="5" type="ORF">SDC9_181990</name>
</gene>
<dbReference type="PROSITE" id="PS51350">
    <property type="entry name" value="PTS_HPR_DOM"/>
    <property type="match status" value="1"/>
</dbReference>
<dbReference type="AlphaFoldDB" id="A0A645H7L7"/>
<evidence type="ECO:0000259" key="4">
    <source>
        <dbReference type="PROSITE" id="PS51350"/>
    </source>
</evidence>
<evidence type="ECO:0000256" key="1">
    <source>
        <dbReference type="ARBA" id="ARBA00004496"/>
    </source>
</evidence>
<sequence>MVSKEMEIKNTQGLHARPATLLVQIATRFKCDIKIEHKGKSANAKSLIGILSLGISKGANIILSTKGSDENAALKEIAELVEGFEG</sequence>
<keyword evidence="3" id="KW-0598">Phosphotransferase system</keyword>
<dbReference type="Gene3D" id="3.30.1340.10">
    <property type="entry name" value="HPr-like"/>
    <property type="match status" value="1"/>
</dbReference>
<dbReference type="PROSITE" id="PS00589">
    <property type="entry name" value="PTS_HPR_SER"/>
    <property type="match status" value="1"/>
</dbReference>
<dbReference type="NCBIfam" id="TIGR01003">
    <property type="entry name" value="PTS_HPr_family"/>
    <property type="match status" value="1"/>
</dbReference>
<dbReference type="CDD" id="cd00367">
    <property type="entry name" value="PTS-HPr_like"/>
    <property type="match status" value="1"/>
</dbReference>
<evidence type="ECO:0000256" key="2">
    <source>
        <dbReference type="ARBA" id="ARBA00022490"/>
    </source>
</evidence>
<feature type="domain" description="HPr" evidence="4">
    <location>
        <begin position="1"/>
        <end position="86"/>
    </location>
</feature>
<organism evidence="5">
    <name type="scientific">bioreactor metagenome</name>
    <dbReference type="NCBI Taxonomy" id="1076179"/>
    <lineage>
        <taxon>unclassified sequences</taxon>
        <taxon>metagenomes</taxon>
        <taxon>ecological metagenomes</taxon>
    </lineage>
</organism>
<dbReference type="GO" id="GO:0009401">
    <property type="term" value="P:phosphoenolpyruvate-dependent sugar phosphotransferase system"/>
    <property type="evidence" value="ECO:0007669"/>
    <property type="project" value="UniProtKB-KW"/>
</dbReference>
<protein>
    <submittedName>
        <fullName evidence="5">Phosphocarrier protein HPr</fullName>
    </submittedName>
</protein>
<evidence type="ECO:0000313" key="5">
    <source>
        <dbReference type="EMBL" id="MPN34496.1"/>
    </source>
</evidence>
<dbReference type="PANTHER" id="PTHR33705">
    <property type="entry name" value="PHOSPHOCARRIER PROTEIN HPR"/>
    <property type="match status" value="1"/>
</dbReference>
<dbReference type="PANTHER" id="PTHR33705:SF2">
    <property type="entry name" value="PHOSPHOCARRIER PROTEIN NPR"/>
    <property type="match status" value="1"/>
</dbReference>
<evidence type="ECO:0000256" key="3">
    <source>
        <dbReference type="ARBA" id="ARBA00022683"/>
    </source>
</evidence>
<dbReference type="InterPro" id="IPR001020">
    <property type="entry name" value="PTS_HPr_His_P_site"/>
</dbReference>
<dbReference type="EMBL" id="VSSQ01087565">
    <property type="protein sequence ID" value="MPN34496.1"/>
    <property type="molecule type" value="Genomic_DNA"/>
</dbReference>
<accession>A0A645H7L7</accession>
<dbReference type="Pfam" id="PF00381">
    <property type="entry name" value="PTS-HPr"/>
    <property type="match status" value="1"/>
</dbReference>
<dbReference type="SUPFAM" id="SSF55594">
    <property type="entry name" value="HPr-like"/>
    <property type="match status" value="1"/>
</dbReference>
<proteinExistence type="predicted"/>
<dbReference type="InterPro" id="IPR002114">
    <property type="entry name" value="PTS_HPr_Ser_P_site"/>
</dbReference>
<dbReference type="InterPro" id="IPR050399">
    <property type="entry name" value="HPr"/>
</dbReference>
<reference evidence="5" key="1">
    <citation type="submission" date="2019-08" db="EMBL/GenBank/DDBJ databases">
        <authorList>
            <person name="Kucharzyk K."/>
            <person name="Murdoch R.W."/>
            <person name="Higgins S."/>
            <person name="Loffler F."/>
        </authorList>
    </citation>
    <scope>NUCLEOTIDE SEQUENCE</scope>
</reference>
<comment type="subcellular location">
    <subcellularLocation>
        <location evidence="1">Cytoplasm</location>
    </subcellularLocation>
</comment>
<dbReference type="PRINTS" id="PR00107">
    <property type="entry name" value="PHOSPHOCPHPR"/>
</dbReference>
<dbReference type="GO" id="GO:0005737">
    <property type="term" value="C:cytoplasm"/>
    <property type="evidence" value="ECO:0007669"/>
    <property type="project" value="UniProtKB-SubCell"/>
</dbReference>
<dbReference type="PROSITE" id="PS00369">
    <property type="entry name" value="PTS_HPR_HIS"/>
    <property type="match status" value="1"/>
</dbReference>
<dbReference type="InterPro" id="IPR035895">
    <property type="entry name" value="HPr-like_sf"/>
</dbReference>
<name>A0A645H7L7_9ZZZZ</name>
<dbReference type="InterPro" id="IPR000032">
    <property type="entry name" value="HPr-like"/>
</dbReference>